<organism evidence="2 3">
    <name type="scientific">Geomicrobium sediminis</name>
    <dbReference type="NCBI Taxonomy" id="1347788"/>
    <lineage>
        <taxon>Bacteria</taxon>
        <taxon>Bacillati</taxon>
        <taxon>Bacillota</taxon>
        <taxon>Bacilli</taxon>
        <taxon>Bacillales</taxon>
        <taxon>Geomicrobium</taxon>
    </lineage>
</organism>
<keyword evidence="3" id="KW-1185">Reference proteome</keyword>
<gene>
    <name evidence="2" type="ORF">JOD17_002792</name>
</gene>
<feature type="coiled-coil region" evidence="1">
    <location>
        <begin position="1"/>
        <end position="28"/>
    </location>
</feature>
<reference evidence="2 3" key="1">
    <citation type="submission" date="2021-01" db="EMBL/GenBank/DDBJ databases">
        <title>Genomic Encyclopedia of Type Strains, Phase IV (KMG-IV): sequencing the most valuable type-strain genomes for metagenomic binning, comparative biology and taxonomic classification.</title>
        <authorList>
            <person name="Goeker M."/>
        </authorList>
    </citation>
    <scope>NUCLEOTIDE SEQUENCE [LARGE SCALE GENOMIC DNA]</scope>
    <source>
        <strain evidence="2 3">DSM 25540</strain>
    </source>
</reference>
<comment type="caution">
    <text evidence="2">The sequence shown here is derived from an EMBL/GenBank/DDBJ whole genome shotgun (WGS) entry which is preliminary data.</text>
</comment>
<proteinExistence type="predicted"/>
<protein>
    <submittedName>
        <fullName evidence="2">Uncharacterized protein</fullName>
    </submittedName>
</protein>
<dbReference type="Proteomes" id="UP000741863">
    <property type="component" value="Unassembled WGS sequence"/>
</dbReference>
<dbReference type="EMBL" id="JAFBEC010000008">
    <property type="protein sequence ID" value="MBM7633696.1"/>
    <property type="molecule type" value="Genomic_DNA"/>
</dbReference>
<dbReference type="RefSeq" id="WP_193745335.1">
    <property type="nucleotide sequence ID" value="NZ_JAFBEC010000008.1"/>
</dbReference>
<sequence>MLIHEQKRSEVEHALERLEQRMHRLEIQQCLDIELLLKRMYEREQR</sequence>
<evidence type="ECO:0000313" key="3">
    <source>
        <dbReference type="Proteomes" id="UP000741863"/>
    </source>
</evidence>
<accession>A0ABS2PFD9</accession>
<evidence type="ECO:0000256" key="1">
    <source>
        <dbReference type="SAM" id="Coils"/>
    </source>
</evidence>
<name>A0ABS2PFD9_9BACL</name>
<keyword evidence="1" id="KW-0175">Coiled coil</keyword>
<evidence type="ECO:0000313" key="2">
    <source>
        <dbReference type="EMBL" id="MBM7633696.1"/>
    </source>
</evidence>